<dbReference type="GO" id="GO:0007165">
    <property type="term" value="P:signal transduction"/>
    <property type="evidence" value="ECO:0007669"/>
    <property type="project" value="UniProtKB-KW"/>
</dbReference>
<feature type="transmembrane region" description="Helical" evidence="8">
    <location>
        <begin position="35"/>
        <end position="56"/>
    </location>
</feature>
<keyword evidence="5 8" id="KW-0472">Membrane</keyword>
<comment type="subcellular location">
    <subcellularLocation>
        <location evidence="1 8">Cell membrane</location>
        <topology evidence="1 8">Multi-pass membrane protein</topology>
    </subcellularLocation>
</comment>
<feature type="transmembrane region" description="Helical" evidence="8">
    <location>
        <begin position="62"/>
        <end position="87"/>
    </location>
</feature>
<feature type="transmembrane region" description="Helical" evidence="8">
    <location>
        <begin position="121"/>
        <end position="140"/>
    </location>
</feature>
<feature type="transmembrane region" description="Helical" evidence="8">
    <location>
        <begin position="146"/>
        <end position="173"/>
    </location>
</feature>
<sequence length="360" mass="41275">MHEAIVFKDTLIVRSFYKFGSFMGVFPPNFATGELSLPITIVITTIILLCLIRFFLDISQETIILQISTFINLAEIFSYYIFSILALRGLIRNRRIWKEFFGTIANIDKDVGVGYTNKNLLLLRVSFWIALDLAATIVIFNSGTSIFITLYWIMVILQMTAISVFVMESCLLIQKRQNMLSSKVETFRQEMFEKEFDLEATSIERAIKNIYFVADTISSALGWLFFSIFILNFIIMFVALDKMLETSFDDKITYSEGFINNIYNYAYLGIFFAMTISLAIAGDKIEKTGLKIKKLCHVLQVDVDNPIIKNHLREFAVYFEELRPVLTVSGFFVINRNMIPLLISSLTSYAVILIQLKSGP</sequence>
<dbReference type="PANTHER" id="PTHR21143">
    <property type="entry name" value="INVERTEBRATE GUSTATORY RECEPTOR"/>
    <property type="match status" value="1"/>
</dbReference>
<keyword evidence="3 8" id="KW-0812">Transmembrane</keyword>
<name>A0A1J0KKJ8_9CUCU</name>
<dbReference type="GO" id="GO:0030425">
    <property type="term" value="C:dendrite"/>
    <property type="evidence" value="ECO:0007669"/>
    <property type="project" value="TreeGrafter"/>
</dbReference>
<organism evidence="9">
    <name type="scientific">Pyrrhalta maculicollis</name>
    <dbReference type="NCBI Taxonomy" id="226885"/>
    <lineage>
        <taxon>Eukaryota</taxon>
        <taxon>Metazoa</taxon>
        <taxon>Ecdysozoa</taxon>
        <taxon>Arthropoda</taxon>
        <taxon>Hexapoda</taxon>
        <taxon>Insecta</taxon>
        <taxon>Pterygota</taxon>
        <taxon>Neoptera</taxon>
        <taxon>Endopterygota</taxon>
        <taxon>Coleoptera</taxon>
        <taxon>Polyphaga</taxon>
        <taxon>Cucujiformia</taxon>
        <taxon>Chrysomeloidea</taxon>
        <taxon>Chrysomelidae</taxon>
        <taxon>Galerucinae</taxon>
        <taxon>Coelomerites</taxon>
        <taxon>Pyrrhalta</taxon>
    </lineage>
</organism>
<dbReference type="GO" id="GO:0043025">
    <property type="term" value="C:neuronal cell body"/>
    <property type="evidence" value="ECO:0007669"/>
    <property type="project" value="TreeGrafter"/>
</dbReference>
<keyword evidence="6 8" id="KW-0675">Receptor</keyword>
<comment type="similarity">
    <text evidence="8">Belongs to the insect chemoreceptor superfamily. Gustatory receptor (GR) family.</text>
</comment>
<dbReference type="Pfam" id="PF08395">
    <property type="entry name" value="7tm_7"/>
    <property type="match status" value="1"/>
</dbReference>
<protein>
    <recommendedName>
        <fullName evidence="8">Gustatory receptor</fullName>
    </recommendedName>
</protein>
<feature type="transmembrane region" description="Helical" evidence="8">
    <location>
        <begin position="262"/>
        <end position="281"/>
    </location>
</feature>
<feature type="transmembrane region" description="Helical" evidence="8">
    <location>
        <begin position="220"/>
        <end position="240"/>
    </location>
</feature>
<dbReference type="InterPro" id="IPR013604">
    <property type="entry name" value="7TM_chemorcpt"/>
</dbReference>
<keyword evidence="4 8" id="KW-1133">Transmembrane helix</keyword>
<dbReference type="EMBL" id="KX290679">
    <property type="protein sequence ID" value="APC94250.1"/>
    <property type="molecule type" value="mRNA"/>
</dbReference>
<evidence type="ECO:0000256" key="4">
    <source>
        <dbReference type="ARBA" id="ARBA00022989"/>
    </source>
</evidence>
<feature type="transmembrane region" description="Helical" evidence="8">
    <location>
        <begin position="338"/>
        <end position="356"/>
    </location>
</feature>
<evidence type="ECO:0000256" key="8">
    <source>
        <dbReference type="RuleBase" id="RU363108"/>
    </source>
</evidence>
<dbReference type="PANTHER" id="PTHR21143:SF104">
    <property type="entry name" value="GUSTATORY RECEPTOR 8A-RELATED"/>
    <property type="match status" value="1"/>
</dbReference>
<evidence type="ECO:0000256" key="3">
    <source>
        <dbReference type="ARBA" id="ARBA00022692"/>
    </source>
</evidence>
<evidence type="ECO:0000256" key="7">
    <source>
        <dbReference type="ARBA" id="ARBA00023224"/>
    </source>
</evidence>
<reference evidence="9" key="1">
    <citation type="journal article" date="2016" name="Insect Biochem. Mol. Biol.">
        <title>Comparative transcriptome analysis of chemosensory genes in two sister leaf beetles provides insights into chemosensory speciation.</title>
        <authorList>
            <person name="Zhang B."/>
            <person name="Zhang W."/>
            <person name="Nie R.E."/>
            <person name="Li W.Z."/>
            <person name="Segraves K.A."/>
            <person name="Yang X.K."/>
            <person name="Xue H.J."/>
        </authorList>
    </citation>
    <scope>NUCLEOTIDE SEQUENCE</scope>
</reference>
<keyword evidence="7 8" id="KW-0807">Transducer</keyword>
<proteinExistence type="evidence at transcript level"/>
<dbReference type="AlphaFoldDB" id="A0A1J0KKJ8"/>
<evidence type="ECO:0000256" key="5">
    <source>
        <dbReference type="ARBA" id="ARBA00023136"/>
    </source>
</evidence>
<dbReference type="GO" id="GO:0008049">
    <property type="term" value="P:male courtship behavior"/>
    <property type="evidence" value="ECO:0007669"/>
    <property type="project" value="TreeGrafter"/>
</dbReference>
<dbReference type="GO" id="GO:0050909">
    <property type="term" value="P:sensory perception of taste"/>
    <property type="evidence" value="ECO:0007669"/>
    <property type="project" value="InterPro"/>
</dbReference>
<evidence type="ECO:0000256" key="6">
    <source>
        <dbReference type="ARBA" id="ARBA00023170"/>
    </source>
</evidence>
<keyword evidence="2 8" id="KW-1003">Cell membrane</keyword>
<comment type="function">
    <text evidence="8">Gustatory receptor which mediates acceptance or avoidance behavior, depending on its substrates.</text>
</comment>
<evidence type="ECO:0000313" key="9">
    <source>
        <dbReference type="EMBL" id="APC94250.1"/>
    </source>
</evidence>
<dbReference type="GO" id="GO:0007635">
    <property type="term" value="P:chemosensory behavior"/>
    <property type="evidence" value="ECO:0007669"/>
    <property type="project" value="TreeGrafter"/>
</dbReference>
<evidence type="ECO:0000256" key="1">
    <source>
        <dbReference type="ARBA" id="ARBA00004651"/>
    </source>
</evidence>
<dbReference type="GO" id="GO:0005886">
    <property type="term" value="C:plasma membrane"/>
    <property type="evidence" value="ECO:0007669"/>
    <property type="project" value="UniProtKB-SubCell"/>
</dbReference>
<dbReference type="GO" id="GO:0030424">
    <property type="term" value="C:axon"/>
    <property type="evidence" value="ECO:0007669"/>
    <property type="project" value="TreeGrafter"/>
</dbReference>
<accession>A0A1J0KKJ8</accession>
<evidence type="ECO:0000256" key="2">
    <source>
        <dbReference type="ARBA" id="ARBA00022475"/>
    </source>
</evidence>